<gene>
    <name evidence="3" type="primary">ggpS</name>
    <name evidence="3" type="ORF">J7I43_17650</name>
</gene>
<keyword evidence="4" id="KW-1185">Reference proteome</keyword>
<name>A0ABS3YHA6_9BACT</name>
<dbReference type="InterPro" id="IPR006380">
    <property type="entry name" value="SPP-like_dom"/>
</dbReference>
<dbReference type="SFLD" id="SFLDG01140">
    <property type="entry name" value="C2.B:_Phosphomannomutase_and_P"/>
    <property type="match status" value="1"/>
</dbReference>
<reference evidence="4" key="1">
    <citation type="submission" date="2021-03" db="EMBL/GenBank/DDBJ databases">
        <title>Assistant Professor.</title>
        <authorList>
            <person name="Huq M.A."/>
        </authorList>
    </citation>
    <scope>NUCLEOTIDE SEQUENCE [LARGE SCALE GENOMIC DNA]</scope>
    <source>
        <strain evidence="4">MAH-28</strain>
    </source>
</reference>
<protein>
    <submittedName>
        <fullName evidence="3">Glucosylglycerol-phosphate synthase</fullName>
        <ecNumber evidence="3">2.4.1.213</ecNumber>
    </submittedName>
</protein>
<dbReference type="SUPFAM" id="SSF53756">
    <property type="entry name" value="UDP-Glycosyltransferase/glycogen phosphorylase"/>
    <property type="match status" value="1"/>
</dbReference>
<dbReference type="SFLD" id="SFLDS00003">
    <property type="entry name" value="Haloacid_Dehalogenase"/>
    <property type="match status" value="1"/>
</dbReference>
<sequence length="761" mass="86720">MILATDLDGTFLGGSVQHKEHLYKTIRENDDFRLIFVTGRGVESVLPLLSDPVIPRPDYIICDVGATVLDGHTLRPVQPIQNNIELKWPGKKAVMEAVKNIKGIRLQQVPQQRRVSFFFDDERVKSHVSRLEDTLGCDIIFSAGKFLDVLPSSVNKGSTLRNLVDLLQVPQDKVLVAGDTLNDLSLYGRGFRGVIVGEAEEALTEAAQDLHDVYVADSAGAGGILEALHHFEPFRPFYKKMPENDIPETESDQLVMLYHRFPFETVEENGKKVRRAPKSPNGILPTLTSFFKTGRPGLWIAWQEAQKGQKQADNFHIDRELYPELEASPVMLEKEDIDIFYKLFSKEAFWPAIFSFIEKVQFNHEHWEHYLKVNRIFAEKAAAEAEPNAMVWIHDYNLWMVPGYLRQLRPDLKIGFFHHTAFPAANTFNIIPWRSEIIHSLLQCDYVSFHIPRYVENFVDVVKSMMPVKITEQENAAPRFLTYSCAMGTGVMTREIDTGRRKVRLGANPVGVHVDYIRELTEKPSVQALISQLKKPTTGKKTILSIERLDYVKGPLEKLKAFHQFLEQHPNMHGKVELINICTPPASGMKIYEQVQQEMEQLIGKINGQYSTIDWVPIHFFFRSFSFEEVLAYYAVADVAWITPLRDGLNLVAKEYVAVQGLNPDSAGVLVLSEFAGASVELPNAILTNPYDNVSMIDSLLEAISMNRAERQIRMKRLYQIVSHYNIEFWADEFMQELSRLHQEIPPPEVSLVKALENNLS</sequence>
<dbReference type="InterPro" id="IPR012764">
    <property type="entry name" value="Gluc_glyc_Psyn"/>
</dbReference>
<dbReference type="InterPro" id="IPR036412">
    <property type="entry name" value="HAD-like_sf"/>
</dbReference>
<keyword evidence="3" id="KW-0328">Glycosyltransferase</keyword>
<dbReference type="InterPro" id="IPR023214">
    <property type="entry name" value="HAD_sf"/>
</dbReference>
<dbReference type="Pfam" id="PF00982">
    <property type="entry name" value="Glyco_transf_20"/>
    <property type="match status" value="1"/>
</dbReference>
<dbReference type="Gene3D" id="3.90.1070.10">
    <property type="match status" value="1"/>
</dbReference>
<feature type="domain" description="Sucrose phosphatase-like" evidence="2">
    <location>
        <begin position="2"/>
        <end position="232"/>
    </location>
</feature>
<evidence type="ECO:0000256" key="1">
    <source>
        <dbReference type="ARBA" id="ARBA00008799"/>
    </source>
</evidence>
<dbReference type="Gene3D" id="3.40.50.1000">
    <property type="entry name" value="HAD superfamily/HAD-like"/>
    <property type="match status" value="1"/>
</dbReference>
<evidence type="ECO:0000313" key="3">
    <source>
        <dbReference type="EMBL" id="MBO9154057.1"/>
    </source>
</evidence>
<accession>A0ABS3YHA6</accession>
<dbReference type="Proteomes" id="UP000679126">
    <property type="component" value="Unassembled WGS sequence"/>
</dbReference>
<dbReference type="Gene3D" id="3.40.50.2000">
    <property type="entry name" value="Glycogen Phosphorylase B"/>
    <property type="match status" value="2"/>
</dbReference>
<proteinExistence type="inferred from homology"/>
<evidence type="ECO:0000313" key="4">
    <source>
        <dbReference type="Proteomes" id="UP000679126"/>
    </source>
</evidence>
<dbReference type="EC" id="2.4.1.213" evidence="3"/>
<evidence type="ECO:0000259" key="2">
    <source>
        <dbReference type="Pfam" id="PF05116"/>
    </source>
</evidence>
<dbReference type="SFLD" id="SFLDG01141">
    <property type="entry name" value="C2.B.1:_Sucrose_Phosphatase_Li"/>
    <property type="match status" value="1"/>
</dbReference>
<dbReference type="PANTHER" id="PTHR10788:SF106">
    <property type="entry name" value="BCDNA.GH08860"/>
    <property type="match status" value="1"/>
</dbReference>
<dbReference type="NCBIfam" id="TIGR02398">
    <property type="entry name" value="gluc_glyc_Psyn"/>
    <property type="match status" value="1"/>
</dbReference>
<dbReference type="EMBL" id="JAGHKP010000003">
    <property type="protein sequence ID" value="MBO9154057.1"/>
    <property type="molecule type" value="Genomic_DNA"/>
</dbReference>
<dbReference type="PANTHER" id="PTHR10788">
    <property type="entry name" value="TREHALOSE-6-PHOSPHATE SYNTHASE"/>
    <property type="match status" value="1"/>
</dbReference>
<organism evidence="3 4">
    <name type="scientific">Chitinophaga chungangae</name>
    <dbReference type="NCBI Taxonomy" id="2821488"/>
    <lineage>
        <taxon>Bacteria</taxon>
        <taxon>Pseudomonadati</taxon>
        <taxon>Bacteroidota</taxon>
        <taxon>Chitinophagia</taxon>
        <taxon>Chitinophagales</taxon>
        <taxon>Chitinophagaceae</taxon>
        <taxon>Chitinophaga</taxon>
    </lineage>
</organism>
<dbReference type="RefSeq" id="WP_209147177.1">
    <property type="nucleotide sequence ID" value="NZ_JAGHKP010000003.1"/>
</dbReference>
<dbReference type="SUPFAM" id="SSF56784">
    <property type="entry name" value="HAD-like"/>
    <property type="match status" value="1"/>
</dbReference>
<keyword evidence="3" id="KW-0808">Transferase</keyword>
<comment type="similarity">
    <text evidence="1">Belongs to the glycosyltransferase 20 family.</text>
</comment>
<comment type="caution">
    <text evidence="3">The sequence shown here is derived from an EMBL/GenBank/DDBJ whole genome shotgun (WGS) entry which is preliminary data.</text>
</comment>
<dbReference type="GO" id="GO:0033828">
    <property type="term" value="F:glucosylglycerol-phosphate synthase activity"/>
    <property type="evidence" value="ECO:0007669"/>
    <property type="project" value="UniProtKB-EC"/>
</dbReference>
<dbReference type="Pfam" id="PF05116">
    <property type="entry name" value="S6PP"/>
    <property type="match status" value="1"/>
</dbReference>
<dbReference type="CDD" id="cd03788">
    <property type="entry name" value="GT20_TPS"/>
    <property type="match status" value="1"/>
</dbReference>
<dbReference type="InterPro" id="IPR001830">
    <property type="entry name" value="Glyco_trans_20"/>
</dbReference>